<comment type="caution">
    <text evidence="2">The sequence shown here is derived from an EMBL/GenBank/DDBJ whole genome shotgun (WGS) entry which is preliminary data.</text>
</comment>
<protein>
    <recommendedName>
        <fullName evidence="4">Secreted protein</fullName>
    </recommendedName>
</protein>
<evidence type="ECO:0008006" key="4">
    <source>
        <dbReference type="Google" id="ProtNLM"/>
    </source>
</evidence>
<reference evidence="2 3" key="1">
    <citation type="submission" date="2018-11" db="EMBL/GenBank/DDBJ databases">
        <title>Whole genome sequence of Streptomyces chrestomyceticus NBRC 13444(T).</title>
        <authorList>
            <person name="Komaki H."/>
            <person name="Tamura T."/>
        </authorList>
    </citation>
    <scope>NUCLEOTIDE SEQUENCE [LARGE SCALE GENOMIC DNA]</scope>
    <source>
        <strain evidence="2 3">NBRC 13444</strain>
    </source>
</reference>
<organism evidence="2 3">
    <name type="scientific">Streptomyces chrestomyceticus JCM 4735</name>
    <dbReference type="NCBI Taxonomy" id="1306181"/>
    <lineage>
        <taxon>Bacteria</taxon>
        <taxon>Bacillati</taxon>
        <taxon>Actinomycetota</taxon>
        <taxon>Actinomycetes</taxon>
        <taxon>Kitasatosporales</taxon>
        <taxon>Streptomycetaceae</taxon>
        <taxon>Streptomyces</taxon>
    </lineage>
</organism>
<evidence type="ECO:0000313" key="2">
    <source>
        <dbReference type="EMBL" id="GCD34244.1"/>
    </source>
</evidence>
<dbReference type="PROSITE" id="PS51318">
    <property type="entry name" value="TAT"/>
    <property type="match status" value="1"/>
</dbReference>
<dbReference type="AlphaFoldDB" id="A0A7U9KRT5"/>
<proteinExistence type="predicted"/>
<accession>A0A7U9KRT5</accession>
<evidence type="ECO:0000313" key="3">
    <source>
        <dbReference type="Proteomes" id="UP000287830"/>
    </source>
</evidence>
<dbReference type="Proteomes" id="UP000287830">
    <property type="component" value="Unassembled WGS sequence"/>
</dbReference>
<gene>
    <name evidence="2" type="ORF">OEIGOIKO_01972</name>
</gene>
<evidence type="ECO:0000256" key="1">
    <source>
        <dbReference type="SAM" id="SignalP"/>
    </source>
</evidence>
<feature type="chain" id="PRO_5030506824" description="Secreted protein" evidence="1">
    <location>
        <begin position="33"/>
        <end position="332"/>
    </location>
</feature>
<feature type="signal peptide" evidence="1">
    <location>
        <begin position="1"/>
        <end position="32"/>
    </location>
</feature>
<dbReference type="EMBL" id="BHZC01000001">
    <property type="protein sequence ID" value="GCD34244.1"/>
    <property type="molecule type" value="Genomic_DNA"/>
</dbReference>
<sequence length="332" mass="34543">MDSMRIRRALMTAMTAVAVAGGAVVGAAPAQAAGGAPAAGGSQASAVKPVAGVGASAPWGKATHIATGYFTGGSAGGARHMDMLVRWSDAEVTLYEGSDGKDPKRPFSAEYQLVAPSVGGKKSAWSFAEGITGASFGNGSDGLVVRWSDGELTQYTHVDKNGFHGEKQLAPANDKAWGHAAQITAGRFTANAQRDDLVVVWDDGQVTLHPDLDTNGVKPAAEKTLVQTNGAWQHAAQVTAGEFSGRKTADLLVRWADGEATIYQGVDTEGLHGETQIRPQRSDWLHAAVVGAGAFVANERPNDVVVRWADGTLSMYPGVDAKGLHDEVKIDG</sequence>
<dbReference type="InterPro" id="IPR006311">
    <property type="entry name" value="TAT_signal"/>
</dbReference>
<name>A0A7U9KRT5_9ACTN</name>
<keyword evidence="1" id="KW-0732">Signal</keyword>